<reference evidence="2 3" key="1">
    <citation type="journal article" date="2006" name="Science">
        <title>Phytophthora genome sequences uncover evolutionary origins and mechanisms of pathogenesis.</title>
        <authorList>
            <person name="Tyler B.M."/>
            <person name="Tripathy S."/>
            <person name="Zhang X."/>
            <person name="Dehal P."/>
            <person name="Jiang R.H."/>
            <person name="Aerts A."/>
            <person name="Arredondo F.D."/>
            <person name="Baxter L."/>
            <person name="Bensasson D."/>
            <person name="Beynon J.L."/>
            <person name="Chapman J."/>
            <person name="Damasceno C.M."/>
            <person name="Dorrance A.E."/>
            <person name="Dou D."/>
            <person name="Dickerman A.W."/>
            <person name="Dubchak I.L."/>
            <person name="Garbelotto M."/>
            <person name="Gijzen M."/>
            <person name="Gordon S.G."/>
            <person name="Govers F."/>
            <person name="Grunwald N.J."/>
            <person name="Huang W."/>
            <person name="Ivors K.L."/>
            <person name="Jones R.W."/>
            <person name="Kamoun S."/>
            <person name="Krampis K."/>
            <person name="Lamour K.H."/>
            <person name="Lee M.K."/>
            <person name="McDonald W.H."/>
            <person name="Medina M."/>
            <person name="Meijer H.J."/>
            <person name="Nordberg E.K."/>
            <person name="Maclean D.J."/>
            <person name="Ospina-Giraldo M.D."/>
            <person name="Morris P.F."/>
            <person name="Phuntumart V."/>
            <person name="Putnam N.H."/>
            <person name="Rash S."/>
            <person name="Rose J.K."/>
            <person name="Sakihama Y."/>
            <person name="Salamov A.A."/>
            <person name="Savidor A."/>
            <person name="Scheuring C.F."/>
            <person name="Smith B.M."/>
            <person name="Sobral B.W."/>
            <person name="Terry A."/>
            <person name="Torto-Alalibo T.A."/>
            <person name="Win J."/>
            <person name="Xu Z."/>
            <person name="Zhang H."/>
            <person name="Grigoriev I.V."/>
            <person name="Rokhsar D.S."/>
            <person name="Boore J.L."/>
        </authorList>
    </citation>
    <scope>NUCLEOTIDE SEQUENCE [LARGE SCALE GENOMIC DNA]</scope>
    <source>
        <strain evidence="2 3">P6497</strain>
    </source>
</reference>
<dbReference type="GeneID" id="20655668"/>
<dbReference type="KEGG" id="psoj:PHYSODRAFT_483809"/>
<evidence type="ECO:0000256" key="1">
    <source>
        <dbReference type="SAM" id="MobiDB-lite"/>
    </source>
</evidence>
<dbReference type="Proteomes" id="UP000002640">
    <property type="component" value="Unassembled WGS sequence"/>
</dbReference>
<keyword evidence="3" id="KW-1185">Reference proteome</keyword>
<proteinExistence type="predicted"/>
<dbReference type="EMBL" id="JH159152">
    <property type="protein sequence ID" value="EGZ26439.1"/>
    <property type="molecule type" value="Genomic_DNA"/>
</dbReference>
<dbReference type="RefSeq" id="XP_009521727.1">
    <property type="nucleotide sequence ID" value="XM_009523432.1"/>
</dbReference>
<dbReference type="InParanoid" id="G4Z1S1"/>
<accession>G4Z1S1</accession>
<evidence type="ECO:0000313" key="2">
    <source>
        <dbReference type="EMBL" id="EGZ26439.1"/>
    </source>
</evidence>
<sequence length="206" mass="23160">QNGKIEVLQLPRPHRQCNQRKKKTQAQTKTKAKPQRLSAISLPDKAIPSLARVLEWASNTNDMDHLNEMLANYPVIMTDAFLAARSPRAKRVSVHPDDYDYNFVISKNLVIKLDAVVKAEKAKRRTPASFGGNAEDEYPVGTVEEIVAFFPGGLPKFTRFVVGIVLRRCCLLWRSQCYILVVLSMVLYHTDAVYGVCVCVVEPSTK</sequence>
<feature type="region of interest" description="Disordered" evidence="1">
    <location>
        <begin position="15"/>
        <end position="34"/>
    </location>
</feature>
<feature type="non-terminal residue" evidence="2">
    <location>
        <position position="1"/>
    </location>
</feature>
<protein>
    <submittedName>
        <fullName evidence="2">Uncharacterized protein</fullName>
    </submittedName>
</protein>
<gene>
    <name evidence="2" type="ORF">PHYSODRAFT_483809</name>
</gene>
<dbReference type="AlphaFoldDB" id="G4Z1S1"/>
<organism evidence="2 3">
    <name type="scientific">Phytophthora sojae (strain P6497)</name>
    <name type="common">Soybean stem and root rot agent</name>
    <name type="synonym">Phytophthora megasperma f. sp. glycines</name>
    <dbReference type="NCBI Taxonomy" id="1094619"/>
    <lineage>
        <taxon>Eukaryota</taxon>
        <taxon>Sar</taxon>
        <taxon>Stramenopiles</taxon>
        <taxon>Oomycota</taxon>
        <taxon>Peronosporomycetes</taxon>
        <taxon>Peronosporales</taxon>
        <taxon>Peronosporaceae</taxon>
        <taxon>Phytophthora</taxon>
    </lineage>
</organism>
<name>G4Z1S1_PHYSP</name>
<evidence type="ECO:0000313" key="3">
    <source>
        <dbReference type="Proteomes" id="UP000002640"/>
    </source>
</evidence>